<dbReference type="GeneID" id="123072694"/>
<dbReference type="Gramene" id="TraesARI3B03G01814760.1">
    <property type="protein sequence ID" value="TraesARI3B03G01814760.1"/>
    <property type="gene ID" value="TraesARI3B03G01814760"/>
</dbReference>
<dbReference type="CDD" id="cd02947">
    <property type="entry name" value="TRX_family"/>
    <property type="match status" value="1"/>
</dbReference>
<keyword evidence="3" id="KW-0249">Electron transport</keyword>
<sequence>MAAFTTTAAAAPAAYAVARSPAPSPSQWAPTRRSPPAVGLRRAAAPPRRGAALLVKAKKETFSTFDELLEKSEKPLLVDFYATWCGPCQYMVPILQEVHEKMSDKINIVKIDTEKYTSIANKYKIEALPTFIIFKDGEPCYRFEGALPADQLILQIESALEAPK</sequence>
<keyword evidence="2" id="KW-0809">Transit peptide</keyword>
<evidence type="ECO:0000313" key="10">
    <source>
        <dbReference type="Proteomes" id="UP000019116"/>
    </source>
</evidence>
<proteinExistence type="predicted"/>
<dbReference type="ExpressionAtlas" id="A0A080YU49">
    <property type="expression patterns" value="baseline and differential"/>
</dbReference>
<evidence type="ECO:0000256" key="5">
    <source>
        <dbReference type="ARBA" id="ARBA00023284"/>
    </source>
</evidence>
<dbReference type="STRING" id="4565.A0A080YU49"/>
<dbReference type="PaxDb" id="4565-Traes_3DL_750FC4166.2"/>
<dbReference type="SMR" id="A0A080YU49"/>
<dbReference type="Gramene" id="TraesCS3B03G1442500.1">
    <property type="protein sequence ID" value="TraesCS3B03G1442500.1.CDS"/>
    <property type="gene ID" value="TraesCS3B03G1442500"/>
</dbReference>
<dbReference type="Gene3D" id="3.40.30.10">
    <property type="entry name" value="Glutaredoxin"/>
    <property type="match status" value="1"/>
</dbReference>
<dbReference type="Proteomes" id="UP000019116">
    <property type="component" value="Chromosome 3B"/>
</dbReference>
<evidence type="ECO:0000256" key="4">
    <source>
        <dbReference type="ARBA" id="ARBA00023157"/>
    </source>
</evidence>
<dbReference type="PROSITE" id="PS51352">
    <property type="entry name" value="THIOREDOXIN_2"/>
    <property type="match status" value="1"/>
</dbReference>
<dbReference type="Gramene" id="TraesPARA_EIv1.0_0905510.1">
    <property type="protein sequence ID" value="TraesPARA_EIv1.0_0905510.1.CDS"/>
    <property type="gene ID" value="TraesPARA_EIv1.0_0905510"/>
</dbReference>
<dbReference type="Gramene" id="TraesNOR3B03G01807920.1">
    <property type="protein sequence ID" value="TraesNOR3B03G01807920.1"/>
    <property type="gene ID" value="TraesNOR3B03G01807920"/>
</dbReference>
<dbReference type="Gramene" id="TraesCLE_scaffold_012793_01G000300.1">
    <property type="protein sequence ID" value="TraesCLE_scaffold_012793_01G000300.1"/>
    <property type="gene ID" value="TraesCLE_scaffold_012793_01G000300"/>
</dbReference>
<reference evidence="9" key="3">
    <citation type="submission" date="2018-10" db="UniProtKB">
        <authorList>
            <consortium name="EnsemblPlants"/>
        </authorList>
    </citation>
    <scope>IDENTIFICATION</scope>
</reference>
<dbReference type="PRINTS" id="PR00421">
    <property type="entry name" value="THIOREDOXIN"/>
</dbReference>
<dbReference type="Gramene" id="TraesNOR3B03G01807920.3">
    <property type="protein sequence ID" value="TraesNOR3B03G01807920.3"/>
    <property type="gene ID" value="TraesNOR3B03G01807920"/>
</dbReference>
<dbReference type="RefSeq" id="XP_044352233.1">
    <property type="nucleotide sequence ID" value="XM_044496298.1"/>
</dbReference>
<dbReference type="Gramene" id="TraesSYM3B03G01807190.1">
    <property type="protein sequence ID" value="TraesSYM3B03G01807190.1"/>
    <property type="gene ID" value="TraesSYM3B03G01807190"/>
</dbReference>
<evidence type="ECO:0000313" key="8">
    <source>
        <dbReference type="EMBL" id="CDM86904.1"/>
    </source>
</evidence>
<keyword evidence="1" id="KW-0813">Transport</keyword>
<dbReference type="PANTHER" id="PTHR45663:SF15">
    <property type="entry name" value="THIOREDOXIN Y1, CHLOROPLASTIC"/>
    <property type="match status" value="1"/>
</dbReference>
<dbReference type="Pfam" id="PF00085">
    <property type="entry name" value="Thioredoxin"/>
    <property type="match status" value="1"/>
</dbReference>
<dbReference type="InterPro" id="IPR017937">
    <property type="entry name" value="Thioredoxin_CS"/>
</dbReference>
<dbReference type="Gramene" id="TraesSTA3B03G01772660.1">
    <property type="protein sequence ID" value="TraesSTA3B03G01772660.1"/>
    <property type="gene ID" value="TraesSTA3B03G01772660"/>
</dbReference>
<dbReference type="InterPro" id="IPR036249">
    <property type="entry name" value="Thioredoxin-like_sf"/>
</dbReference>
<dbReference type="EMBL" id="HG670306">
    <property type="protein sequence ID" value="CDM86904.1"/>
    <property type="molecule type" value="Genomic_DNA"/>
</dbReference>
<keyword evidence="4" id="KW-1015">Disulfide bond</keyword>
<dbReference type="Gramene" id="TraesJAG3B03G01790830.1">
    <property type="protein sequence ID" value="TraesJAG3B03G01790830.1"/>
    <property type="gene ID" value="TraesJAG3B03G01790830"/>
</dbReference>
<gene>
    <name evidence="9" type="primary">LOC123072694</name>
    <name evidence="8" type="ORF">TRAES_3BF072500050CFD_c1</name>
</gene>
<organism evidence="8">
    <name type="scientific">Triticum aestivum</name>
    <name type="common">Wheat</name>
    <dbReference type="NCBI Taxonomy" id="4565"/>
    <lineage>
        <taxon>Eukaryota</taxon>
        <taxon>Viridiplantae</taxon>
        <taxon>Streptophyta</taxon>
        <taxon>Embryophyta</taxon>
        <taxon>Tracheophyta</taxon>
        <taxon>Spermatophyta</taxon>
        <taxon>Magnoliopsida</taxon>
        <taxon>Liliopsida</taxon>
        <taxon>Poales</taxon>
        <taxon>Poaceae</taxon>
        <taxon>BOP clade</taxon>
        <taxon>Pooideae</taxon>
        <taxon>Triticodae</taxon>
        <taxon>Triticeae</taxon>
        <taxon>Triticinae</taxon>
        <taxon>Triticum</taxon>
    </lineage>
</organism>
<dbReference type="Gramene" id="TraesKAR3B01G0547670.1">
    <property type="protein sequence ID" value="cds.TraesKAR3B01G0547670.1"/>
    <property type="gene ID" value="TraesKAR3B01G0547670"/>
</dbReference>
<feature type="compositionally biased region" description="Low complexity" evidence="6">
    <location>
        <begin position="35"/>
        <end position="45"/>
    </location>
</feature>
<dbReference type="Gramene" id="TraesMAC3B03G01783290.1">
    <property type="protein sequence ID" value="TraesMAC3B03G01783290.1"/>
    <property type="gene ID" value="TraesMAC3B03G01783290"/>
</dbReference>
<protein>
    <recommendedName>
        <fullName evidence="7">Thioredoxin domain-containing protein</fullName>
    </recommendedName>
</protein>
<dbReference type="GO" id="GO:0045454">
    <property type="term" value="P:cell redox homeostasis"/>
    <property type="evidence" value="ECO:0000318"/>
    <property type="project" value="GO_Central"/>
</dbReference>
<evidence type="ECO:0000256" key="1">
    <source>
        <dbReference type="ARBA" id="ARBA00022448"/>
    </source>
</evidence>
<dbReference type="Gramene" id="TraesWEE_scaffold_005513_01G000700.1">
    <property type="protein sequence ID" value="TraesWEE_scaffold_005513_01G000700.1"/>
    <property type="gene ID" value="TraesWEE_scaffold_005513_01G000700"/>
</dbReference>
<dbReference type="Gramene" id="TraesCAD_scaffold_020303_01G000200.1">
    <property type="protein sequence ID" value="TraesCAD_scaffold_020303_01G000200.1"/>
    <property type="gene ID" value="TraesCAD_scaffold_020303_01G000200"/>
</dbReference>
<dbReference type="AlphaFoldDB" id="A0A080YU49"/>
<dbReference type="Gramene" id="TraesROB_scaffold_087983_01G000200.1">
    <property type="protein sequence ID" value="TraesROB_scaffold_087983_01G000200.1"/>
    <property type="gene ID" value="TraesROB_scaffold_087983_01G000200"/>
</dbReference>
<feature type="domain" description="Thioredoxin" evidence="7">
    <location>
        <begin position="23"/>
        <end position="161"/>
    </location>
</feature>
<dbReference type="InterPro" id="IPR013766">
    <property type="entry name" value="Thioredoxin_domain"/>
</dbReference>
<dbReference type="GO" id="GO:0015035">
    <property type="term" value="F:protein-disulfide reductase activity"/>
    <property type="evidence" value="ECO:0007669"/>
    <property type="project" value="InterPro"/>
</dbReference>
<evidence type="ECO:0000256" key="6">
    <source>
        <dbReference type="SAM" id="MobiDB-lite"/>
    </source>
</evidence>
<dbReference type="SUPFAM" id="SSF52833">
    <property type="entry name" value="Thioredoxin-like"/>
    <property type="match status" value="1"/>
</dbReference>
<keyword evidence="5" id="KW-0676">Redox-active center</keyword>
<feature type="region of interest" description="Disordered" evidence="6">
    <location>
        <begin position="17"/>
        <end position="45"/>
    </location>
</feature>
<reference evidence="9" key="2">
    <citation type="submission" date="2018-08" db="EMBL/GenBank/DDBJ databases">
        <authorList>
            <person name="Rossello M."/>
        </authorList>
    </citation>
    <scope>NUCLEOTIDE SEQUENCE [LARGE SCALE GENOMIC DNA]</scope>
    <source>
        <strain evidence="9">cv. Chinese Spring</strain>
    </source>
</reference>
<keyword evidence="10" id="KW-1185">Reference proteome</keyword>
<dbReference type="Gramene" id="TraesLDM3B03G01781270.1">
    <property type="protein sequence ID" value="TraesLDM3B03G01781270.1"/>
    <property type="gene ID" value="TraesLDM3B03G01781270"/>
</dbReference>
<accession>A0A080YU49</accession>
<dbReference type="NCBIfam" id="TIGR01068">
    <property type="entry name" value="thioredoxin"/>
    <property type="match status" value="1"/>
</dbReference>
<dbReference type="Gramene" id="TraesJUL3B03G01799270.1">
    <property type="protein sequence ID" value="TraesJUL3B03G01799270.1"/>
    <property type="gene ID" value="TraesJUL3B03G01799270"/>
</dbReference>
<dbReference type="HOGENOM" id="CLU_090389_0_3_1"/>
<dbReference type="EnsemblPlants" id="TraesCS3B02G577800.1">
    <property type="protein sequence ID" value="TraesCS3B02G577800.1"/>
    <property type="gene ID" value="TraesCS3B02G577800"/>
</dbReference>
<reference evidence="8" key="1">
    <citation type="journal article" date="2014" name="Science">
        <title>Structural and functional partitioning of bread wheat chromosome 3B.</title>
        <authorList>
            <person name="Choulet F."/>
            <person name="Alberti A."/>
            <person name="Theil S."/>
            <person name="Glover N."/>
            <person name="Barbe V."/>
            <person name="Daron J."/>
            <person name="Pingault L."/>
            <person name="Sourdille P."/>
            <person name="Couloux A."/>
            <person name="Paux E."/>
            <person name="Leroy P."/>
            <person name="Mangenot S."/>
            <person name="Guilhot N."/>
            <person name="Le Gouis J."/>
            <person name="Balfourier F."/>
            <person name="Alaux M."/>
            <person name="Jamilloux V."/>
            <person name="Poulain J."/>
            <person name="Durand C."/>
            <person name="Bellec A."/>
            <person name="Gaspin C."/>
            <person name="Safar J."/>
            <person name="Dolezel J."/>
            <person name="Rogers J."/>
            <person name="Vandepoele K."/>
            <person name="Aury J.M."/>
            <person name="Mayer K."/>
            <person name="Berges H."/>
            <person name="Quesneville H."/>
            <person name="Wincker P."/>
            <person name="Feuillet C."/>
        </authorList>
    </citation>
    <scope>NUCLEOTIDE SEQUENCE</scope>
</reference>
<dbReference type="PANTHER" id="PTHR45663">
    <property type="entry name" value="GEO12009P1"/>
    <property type="match status" value="1"/>
</dbReference>
<name>A0A080YU49_WHEAT</name>
<evidence type="ECO:0000259" key="7">
    <source>
        <dbReference type="PROSITE" id="PS51352"/>
    </source>
</evidence>
<evidence type="ECO:0000313" key="9">
    <source>
        <dbReference type="EnsemblPlants" id="TraesCS3B02G577800.1"/>
    </source>
</evidence>
<dbReference type="Gramene" id="TraesCS3B02G577800.1">
    <property type="protein sequence ID" value="TraesCS3B02G577800.1"/>
    <property type="gene ID" value="TraesCS3B02G577800"/>
</dbReference>
<evidence type="ECO:0000256" key="3">
    <source>
        <dbReference type="ARBA" id="ARBA00022982"/>
    </source>
</evidence>
<dbReference type="OMA" id="YRIQALP"/>
<dbReference type="PROSITE" id="PS00194">
    <property type="entry name" value="THIOREDOXIN_1"/>
    <property type="match status" value="1"/>
</dbReference>
<dbReference type="FunFam" id="3.40.30.10:FF:000001">
    <property type="entry name" value="Thioredoxin"/>
    <property type="match status" value="1"/>
</dbReference>
<dbReference type="Gramene" id="TraesNOR3B03G01807920.2">
    <property type="protein sequence ID" value="TraesNOR3B03G01807920.2"/>
    <property type="gene ID" value="TraesNOR3B03G01807920"/>
</dbReference>
<evidence type="ECO:0000256" key="2">
    <source>
        <dbReference type="ARBA" id="ARBA00022946"/>
    </source>
</evidence>
<dbReference type="InterPro" id="IPR005746">
    <property type="entry name" value="Thioredoxin"/>
</dbReference>